<protein>
    <submittedName>
        <fullName evidence="1">Uncharacterized protein</fullName>
    </submittedName>
</protein>
<organism evidence="1 2">
    <name type="scientific">Desertifilum tharense IPPAS B-1220</name>
    <dbReference type="NCBI Taxonomy" id="1781255"/>
    <lineage>
        <taxon>Bacteria</taxon>
        <taxon>Bacillati</taxon>
        <taxon>Cyanobacteriota</taxon>
        <taxon>Cyanophyceae</taxon>
        <taxon>Desertifilales</taxon>
        <taxon>Desertifilaceae</taxon>
        <taxon>Desertifilum</taxon>
    </lineage>
</organism>
<proteinExistence type="predicted"/>
<accession>A0ACD5GTB1</accession>
<sequence length="163" mass="19095">MISLVNGAFLLFDDNFRKVEIAELRHNGSLMPYCNNLKSMKMLGKPDIPEEIIQAQLTSEMDDRLKLIHKATEDEGVWRILKYFEMGKDWATYFKIFETIKKGKKFTDEEKRFKKTANNYSLSGINSRHGFKPVEIKPPSMTIDEAHIFIRNLAKEYLMNKIK</sequence>
<dbReference type="EMBL" id="CP182909">
    <property type="protein sequence ID" value="XPM63907.1"/>
    <property type="molecule type" value="Genomic_DNA"/>
</dbReference>
<evidence type="ECO:0000313" key="1">
    <source>
        <dbReference type="EMBL" id="XPM63907.1"/>
    </source>
</evidence>
<keyword evidence="2" id="KW-1185">Reference proteome</keyword>
<name>A0ACD5GTB1_9CYAN</name>
<reference evidence="1 2" key="1">
    <citation type="journal article" date="2016" name="Genome Announc.">
        <title>Draft Genome Sequence of the Thermotolerant Cyanobacterium Desertifilum sp. IPPAS B-1220.</title>
        <authorList>
            <person name="Mironov K.S."/>
            <person name="Sinetova M.A."/>
            <person name="Bolatkhan K."/>
            <person name="Zayadan B.K."/>
            <person name="Ustinova V.V."/>
            <person name="Kupriyanova E.V."/>
            <person name="Skrypnik A.N."/>
            <person name="Gogoleva N.E."/>
            <person name="Gogolev Y.V."/>
            <person name="Los D.A."/>
        </authorList>
    </citation>
    <scope>NUCLEOTIDE SEQUENCE [LARGE SCALE GENOMIC DNA]</scope>
    <source>
        <strain evidence="1 2">IPPAS B-1220</strain>
    </source>
</reference>
<evidence type="ECO:0000313" key="2">
    <source>
        <dbReference type="Proteomes" id="UP000095472"/>
    </source>
</evidence>
<dbReference type="Proteomes" id="UP000095472">
    <property type="component" value="Chromosome"/>
</dbReference>
<gene>
    <name evidence="1" type="ORF">BH720_033090</name>
</gene>